<dbReference type="Gene3D" id="1.20.1260.60">
    <property type="entry name" value="Vacuolar protein sorting-associated protein Ist1"/>
    <property type="match status" value="1"/>
</dbReference>
<dbReference type="Pfam" id="PF03398">
    <property type="entry name" value="Ist1"/>
    <property type="match status" value="1"/>
</dbReference>
<dbReference type="PANTHER" id="PTHR12161:SF16">
    <property type="entry name" value="REGULATOR OF VPS4 ACTIVITY IN THE MVB PATHWAY PROTEIN"/>
    <property type="match status" value="1"/>
</dbReference>
<evidence type="ECO:0000256" key="2">
    <source>
        <dbReference type="SAM" id="MobiDB-lite"/>
    </source>
</evidence>
<dbReference type="InterPro" id="IPR042277">
    <property type="entry name" value="IST1-like"/>
</dbReference>
<dbReference type="InterPro" id="IPR005061">
    <property type="entry name" value="Ist1"/>
</dbReference>
<evidence type="ECO:0000256" key="1">
    <source>
        <dbReference type="ARBA" id="ARBA00005536"/>
    </source>
</evidence>
<gene>
    <name evidence="3" type="ORF">CURHAP_LOCUS7022</name>
</gene>
<feature type="region of interest" description="Disordered" evidence="2">
    <location>
        <begin position="454"/>
        <end position="477"/>
    </location>
</feature>
<evidence type="ECO:0000313" key="4">
    <source>
        <dbReference type="Proteomes" id="UP000507222"/>
    </source>
</evidence>
<dbReference type="FunFam" id="1.20.1260.60:FF:000002">
    <property type="entry name" value="Vacuolar protein sorting-associated protein IST1"/>
    <property type="match status" value="1"/>
</dbReference>
<evidence type="ECO:0008006" key="5">
    <source>
        <dbReference type="Google" id="ProtNLM"/>
    </source>
</evidence>
<dbReference type="PANTHER" id="PTHR12161">
    <property type="entry name" value="IST1 FAMILY MEMBER"/>
    <property type="match status" value="1"/>
</dbReference>
<feature type="region of interest" description="Disordered" evidence="2">
    <location>
        <begin position="273"/>
        <end position="332"/>
    </location>
</feature>
<evidence type="ECO:0000313" key="3">
    <source>
        <dbReference type="EMBL" id="CAB4264997.1"/>
    </source>
</evidence>
<feature type="compositionally biased region" description="Basic and acidic residues" evidence="2">
    <location>
        <begin position="293"/>
        <end position="305"/>
    </location>
</feature>
<protein>
    <recommendedName>
        <fullName evidence="5">IST1-like protein</fullName>
    </recommendedName>
</protein>
<dbReference type="EMBL" id="CAEKDK010000001">
    <property type="protein sequence ID" value="CAB4264997.1"/>
    <property type="molecule type" value="Genomic_DNA"/>
</dbReference>
<feature type="region of interest" description="Disordered" evidence="2">
    <location>
        <begin position="346"/>
        <end position="396"/>
    </location>
</feature>
<dbReference type="Proteomes" id="UP000507222">
    <property type="component" value="Unassembled WGS sequence"/>
</dbReference>
<name>A0A6J5TP71_PRUAR</name>
<sequence length="477" mass="52766">MGRKLDALLGRTFKTSKLKPLLNLALSRLAVLKNLRQVKFSQARSDVLQLLQFGHHERALLRVEQVIKEQNMLDVLVMIERYCNLVIERVHLIEQERVCPDELREATSSLLYAASRCGDFPELQEIRTVLTSRFGKEFAARAIEVRNNCGVNLTMMQKLSTRMPVLEIRVKVLKEIAAENSIVLQLEETTSVSTEEKLDVNKNQNQAAPNPPASSSGTASADNLQALSQETEKDDRFSGSLKNRKYKDVADAAQAAFESAAYAAAAARAAVELSRSESHDPDDQTSPGSKRGRLSDRYESFKSESESQNEQNRGEELKRSTSSSSLDSDGDAMVHASLSGKDIAFDESESDNERSAMPPSHKQIPSRFQSGLKVESAHAAGGSGRQSPPRLNIEKAPFSLRTRGCSKKGPRRQAGGHRRSFTLIVRGRHQELLFFVAAAGLILFQRCARGDMEAEKEERHEGGREIGGDGGGEMRDK</sequence>
<proteinExistence type="inferred from homology"/>
<comment type="similarity">
    <text evidence="1">Belongs to the IST1 family.</text>
</comment>
<accession>A0A6J5TP71</accession>
<dbReference type="AlphaFoldDB" id="A0A6J5TP71"/>
<dbReference type="GO" id="GO:0015031">
    <property type="term" value="P:protein transport"/>
    <property type="evidence" value="ECO:0007669"/>
    <property type="project" value="InterPro"/>
</dbReference>
<organism evidence="3 4">
    <name type="scientific">Prunus armeniaca</name>
    <name type="common">Apricot</name>
    <name type="synonym">Armeniaca vulgaris</name>
    <dbReference type="NCBI Taxonomy" id="36596"/>
    <lineage>
        <taxon>Eukaryota</taxon>
        <taxon>Viridiplantae</taxon>
        <taxon>Streptophyta</taxon>
        <taxon>Embryophyta</taxon>
        <taxon>Tracheophyta</taxon>
        <taxon>Spermatophyta</taxon>
        <taxon>Magnoliopsida</taxon>
        <taxon>eudicotyledons</taxon>
        <taxon>Gunneridae</taxon>
        <taxon>Pentapetalae</taxon>
        <taxon>rosids</taxon>
        <taxon>fabids</taxon>
        <taxon>Rosales</taxon>
        <taxon>Rosaceae</taxon>
        <taxon>Amygdaloideae</taxon>
        <taxon>Amygdaleae</taxon>
        <taxon>Prunus</taxon>
    </lineage>
</organism>
<reference evidence="3 4" key="1">
    <citation type="submission" date="2020-05" db="EMBL/GenBank/DDBJ databases">
        <authorList>
            <person name="Campoy J."/>
            <person name="Schneeberger K."/>
            <person name="Spophaly S."/>
        </authorList>
    </citation>
    <scope>NUCLEOTIDE SEQUENCE [LARGE SCALE GENOMIC DNA]</scope>
    <source>
        <strain evidence="3">PruArmRojPasFocal</strain>
    </source>
</reference>